<reference evidence="1" key="1">
    <citation type="submission" date="2023-07" db="EMBL/GenBank/DDBJ databases">
        <title>Chromosome-level Genome Assembly of Striped Snakehead (Channa striata).</title>
        <authorList>
            <person name="Liu H."/>
        </authorList>
    </citation>
    <scope>NUCLEOTIDE SEQUENCE</scope>
    <source>
        <strain evidence="1">Gz</strain>
        <tissue evidence="1">Muscle</tissue>
    </source>
</reference>
<dbReference type="EMBL" id="JAUPFM010000010">
    <property type="protein sequence ID" value="KAK2840359.1"/>
    <property type="molecule type" value="Genomic_DNA"/>
</dbReference>
<accession>A0AA88SL37</accession>
<dbReference type="Proteomes" id="UP001187415">
    <property type="component" value="Unassembled WGS sequence"/>
</dbReference>
<evidence type="ECO:0000313" key="2">
    <source>
        <dbReference type="Proteomes" id="UP001187415"/>
    </source>
</evidence>
<protein>
    <submittedName>
        <fullName evidence="1">Uncharacterized protein</fullName>
    </submittedName>
</protein>
<organism evidence="1 2">
    <name type="scientific">Channa striata</name>
    <name type="common">Snakehead murrel</name>
    <name type="synonym">Ophicephalus striatus</name>
    <dbReference type="NCBI Taxonomy" id="64152"/>
    <lineage>
        <taxon>Eukaryota</taxon>
        <taxon>Metazoa</taxon>
        <taxon>Chordata</taxon>
        <taxon>Craniata</taxon>
        <taxon>Vertebrata</taxon>
        <taxon>Euteleostomi</taxon>
        <taxon>Actinopterygii</taxon>
        <taxon>Neopterygii</taxon>
        <taxon>Teleostei</taxon>
        <taxon>Neoteleostei</taxon>
        <taxon>Acanthomorphata</taxon>
        <taxon>Anabantaria</taxon>
        <taxon>Anabantiformes</taxon>
        <taxon>Channoidei</taxon>
        <taxon>Channidae</taxon>
        <taxon>Channa</taxon>
    </lineage>
</organism>
<name>A0AA88SL37_CHASR</name>
<gene>
    <name evidence="1" type="ORF">Q5P01_014099</name>
</gene>
<proteinExistence type="predicted"/>
<evidence type="ECO:0000313" key="1">
    <source>
        <dbReference type="EMBL" id="KAK2840359.1"/>
    </source>
</evidence>
<keyword evidence="2" id="KW-1185">Reference proteome</keyword>
<comment type="caution">
    <text evidence="1">The sequence shown here is derived from an EMBL/GenBank/DDBJ whole genome shotgun (WGS) entry which is preliminary data.</text>
</comment>
<sequence length="74" mass="7837">MFGAPKQKSGRGGLRGRFPVRRGLELKGELGCILPRSEGTGSAASLELWMDCCTGQLDSSPGPEHLGSPLGRRL</sequence>
<dbReference type="AlphaFoldDB" id="A0AA88SL37"/>